<name>A0A512DTG2_9PROT</name>
<reference evidence="1 2" key="1">
    <citation type="submission" date="2019-07" db="EMBL/GenBank/DDBJ databases">
        <title>Whole genome shotgun sequence of Skermanella aerolata NBRC 106429.</title>
        <authorList>
            <person name="Hosoyama A."/>
            <person name="Uohara A."/>
            <person name="Ohji S."/>
            <person name="Ichikawa N."/>
        </authorList>
    </citation>
    <scope>NUCLEOTIDE SEQUENCE [LARGE SCALE GENOMIC DNA]</scope>
    <source>
        <strain evidence="1 2">NBRC 106429</strain>
    </source>
</reference>
<accession>A0A512DTG2</accession>
<dbReference type="EMBL" id="BJYZ01000018">
    <property type="protein sequence ID" value="GEO39762.1"/>
    <property type="molecule type" value="Genomic_DNA"/>
</dbReference>
<organism evidence="1 2">
    <name type="scientific">Skermanella aerolata</name>
    <dbReference type="NCBI Taxonomy" id="393310"/>
    <lineage>
        <taxon>Bacteria</taxon>
        <taxon>Pseudomonadati</taxon>
        <taxon>Pseudomonadota</taxon>
        <taxon>Alphaproteobacteria</taxon>
        <taxon>Rhodospirillales</taxon>
        <taxon>Azospirillaceae</taxon>
        <taxon>Skermanella</taxon>
    </lineage>
</organism>
<evidence type="ECO:0000313" key="2">
    <source>
        <dbReference type="Proteomes" id="UP000321523"/>
    </source>
</evidence>
<dbReference type="AlphaFoldDB" id="A0A512DTG2"/>
<comment type="caution">
    <text evidence="1">The sequence shown here is derived from an EMBL/GenBank/DDBJ whole genome shotgun (WGS) entry which is preliminary data.</text>
</comment>
<sequence length="100" mass="10813">MSGIADPGLGCPLIPRAEDIDRCGQRLLGHGPTYRLLLRRLGRGPTLADRRSNSSAPGIVPAAFKLDMSGTLDVGLKRPDTPAETHRVSFRAVGIRQERL</sequence>
<evidence type="ECO:0000313" key="1">
    <source>
        <dbReference type="EMBL" id="GEO39762.1"/>
    </source>
</evidence>
<proteinExistence type="predicted"/>
<keyword evidence="2" id="KW-1185">Reference proteome</keyword>
<protein>
    <submittedName>
        <fullName evidence="1">Uncharacterized protein</fullName>
    </submittedName>
</protein>
<dbReference type="Proteomes" id="UP000321523">
    <property type="component" value="Unassembled WGS sequence"/>
</dbReference>
<gene>
    <name evidence="1" type="ORF">SAE02_39100</name>
</gene>